<keyword evidence="2" id="KW-1185">Reference proteome</keyword>
<gene>
    <name evidence="1" type="ORF">CRV06_00320</name>
</gene>
<dbReference type="OrthoDB" id="5342921at2"/>
<dbReference type="EMBL" id="PDKO01000001">
    <property type="protein sequence ID" value="RXJ64438.1"/>
    <property type="molecule type" value="Genomic_DNA"/>
</dbReference>
<dbReference type="STRING" id="877500.GCA_000935065_02688"/>
<evidence type="ECO:0008006" key="3">
    <source>
        <dbReference type="Google" id="ProtNLM"/>
    </source>
</evidence>
<sequence>MKNYIFLLLTILFFSACSNKHLTIKALYPSNITEQKVSNIFVDELKNDNINQTLSLKNELINKTIDNKKVFYLQKEKKDADLIIEGEVLNSSLNSTFYYEEDFNNFRCLRYVYIDSAKTATCVEYARILIPCERRDYQVETQIKALNQNNNIIFSKIYSKSKIERECYRYPFSYSPFFYNRINLNYTRAKTQVNSKLAKKIAIEILEDISPHYIYQKIQIIDKLNNKYKKSVEEEFSDSILLLTHKKVKEAKQKLEKLNSKLNYNSYEVLYNLALTYEAENFLEQARLFYYKANKICKNIDDLKLINKAINRVNKNIINKQKAKLQLDSIQKY</sequence>
<evidence type="ECO:0000313" key="2">
    <source>
        <dbReference type="Proteomes" id="UP000290191"/>
    </source>
</evidence>
<proteinExistence type="predicted"/>
<dbReference type="AlphaFoldDB" id="A0A4V1LQE7"/>
<comment type="caution">
    <text evidence="1">The sequence shown here is derived from an EMBL/GenBank/DDBJ whole genome shotgun (WGS) entry which is preliminary data.</text>
</comment>
<protein>
    <recommendedName>
        <fullName evidence="3">Lipoprotein</fullName>
    </recommendedName>
</protein>
<dbReference type="RefSeq" id="WP_129080876.1">
    <property type="nucleotide sequence ID" value="NZ_CP041070.1"/>
</dbReference>
<accession>A0A4V1LQE7</accession>
<dbReference type="Proteomes" id="UP000290191">
    <property type="component" value="Unassembled WGS sequence"/>
</dbReference>
<reference evidence="1 2" key="1">
    <citation type="submission" date="2017-10" db="EMBL/GenBank/DDBJ databases">
        <title>Genomics of the genus Arcobacter.</title>
        <authorList>
            <person name="Perez-Cataluna A."/>
            <person name="Figueras M.J."/>
        </authorList>
    </citation>
    <scope>NUCLEOTIDE SEQUENCE [LARGE SCALE GENOMIC DNA]</scope>
    <source>
        <strain evidence="1 2">DSM 24636</strain>
    </source>
</reference>
<evidence type="ECO:0000313" key="1">
    <source>
        <dbReference type="EMBL" id="RXJ64438.1"/>
    </source>
</evidence>
<name>A0A4V1LQE7_9BACT</name>
<dbReference type="PROSITE" id="PS51257">
    <property type="entry name" value="PROKAR_LIPOPROTEIN"/>
    <property type="match status" value="1"/>
</dbReference>
<organism evidence="1 2">
    <name type="scientific">Halarcobacter anaerophilus</name>
    <dbReference type="NCBI Taxonomy" id="877500"/>
    <lineage>
        <taxon>Bacteria</taxon>
        <taxon>Pseudomonadati</taxon>
        <taxon>Campylobacterota</taxon>
        <taxon>Epsilonproteobacteria</taxon>
        <taxon>Campylobacterales</taxon>
        <taxon>Arcobacteraceae</taxon>
        <taxon>Halarcobacter</taxon>
    </lineage>
</organism>